<dbReference type="AlphaFoldDB" id="S3CFA9"/>
<dbReference type="InterPro" id="IPR018535">
    <property type="entry name" value="DUF1996"/>
</dbReference>
<dbReference type="PANTHER" id="PTHR43662">
    <property type="match status" value="1"/>
</dbReference>
<accession>S3CFA9</accession>
<reference evidence="2 3" key="1">
    <citation type="journal article" date="2013" name="BMC Genomics">
        <title>Genomics-driven discovery of the pneumocandin biosynthetic gene cluster in the fungus Glarea lozoyensis.</title>
        <authorList>
            <person name="Chen L."/>
            <person name="Yue Q."/>
            <person name="Zhang X."/>
            <person name="Xiang M."/>
            <person name="Wang C."/>
            <person name="Li S."/>
            <person name="Che Y."/>
            <person name="Ortiz-Lopez F.J."/>
            <person name="Bills G.F."/>
            <person name="Liu X."/>
            <person name="An Z."/>
        </authorList>
    </citation>
    <scope>NUCLEOTIDE SEQUENCE [LARGE SCALE GENOMIC DNA]</scope>
    <source>
        <strain evidence="3">ATCC 20868 / MF5171</strain>
    </source>
</reference>
<sequence>MVVDGKVRLVNPGVNPSPHMHQIVGGDAFNVTMDPRTDIAEMASCTTCTFSEDFSNYWTAVLYFRARNGTFKRVQQLSNQNLADADGGMTVYYVSPDSRTSQITAFRPGFRMLAGTAEARIPQSGFVNLYRCYDGYDDKMFFYPNPMGVAASDTTDLPKGYCAGGIRVNTFFPTCWDGINLDSPDHKTHVAYPVRGQPCPATHPVEIPQIFIETIWKTGDFPKEDWPEDGSQPFVFSQGDPTGFGHHADYVFGWKGDSLQKAMDARCDVYDPTPDGAIHPPSECPQLRTQEQVTANKCVQRQMAREELDEWISELPGGRVVTYA</sequence>
<proteinExistence type="predicted"/>
<dbReference type="KEGG" id="glz:GLAREA_08508"/>
<gene>
    <name evidence="2" type="ORF">GLAREA_08508</name>
</gene>
<name>S3CFA9_GLAL2</name>
<evidence type="ECO:0000259" key="1">
    <source>
        <dbReference type="Pfam" id="PF09362"/>
    </source>
</evidence>
<dbReference type="Pfam" id="PF09362">
    <property type="entry name" value="DUF1996"/>
    <property type="match status" value="1"/>
</dbReference>
<dbReference type="RefSeq" id="XP_008088743.1">
    <property type="nucleotide sequence ID" value="XM_008090552.1"/>
</dbReference>
<evidence type="ECO:0000313" key="3">
    <source>
        <dbReference type="Proteomes" id="UP000016922"/>
    </source>
</evidence>
<organism evidence="2 3">
    <name type="scientific">Glarea lozoyensis (strain ATCC 20868 / MF5171)</name>
    <dbReference type="NCBI Taxonomy" id="1116229"/>
    <lineage>
        <taxon>Eukaryota</taxon>
        <taxon>Fungi</taxon>
        <taxon>Dikarya</taxon>
        <taxon>Ascomycota</taxon>
        <taxon>Pezizomycotina</taxon>
        <taxon>Leotiomycetes</taxon>
        <taxon>Helotiales</taxon>
        <taxon>Helotiaceae</taxon>
        <taxon>Glarea</taxon>
    </lineage>
</organism>
<keyword evidence="3" id="KW-1185">Reference proteome</keyword>
<protein>
    <recommendedName>
        <fullName evidence="1">DUF1996 domain-containing protein</fullName>
    </recommendedName>
</protein>
<dbReference type="HOGENOM" id="CLU_014722_0_0_1"/>
<dbReference type="STRING" id="1116229.S3CFA9"/>
<dbReference type="PANTHER" id="PTHR43662:SF3">
    <property type="entry name" value="DOMAIN PROTEIN, PUTATIVE (AFU_ORTHOLOGUE AFUA_6G11970)-RELATED"/>
    <property type="match status" value="1"/>
</dbReference>
<dbReference type="OrthoDB" id="74764at2759"/>
<feature type="domain" description="DUF1996" evidence="1">
    <location>
        <begin position="9"/>
        <end position="254"/>
    </location>
</feature>
<dbReference type="EMBL" id="KE145373">
    <property type="protein sequence ID" value="EPE24655.1"/>
    <property type="molecule type" value="Genomic_DNA"/>
</dbReference>
<dbReference type="GeneID" id="19467556"/>
<dbReference type="Proteomes" id="UP000016922">
    <property type="component" value="Unassembled WGS sequence"/>
</dbReference>
<evidence type="ECO:0000313" key="2">
    <source>
        <dbReference type="EMBL" id="EPE24655.1"/>
    </source>
</evidence>
<dbReference type="OMA" id="IFIETIW"/>